<organism evidence="4 9">
    <name type="scientific">Orbilia oligospora</name>
    <name type="common">Nematode-trapping fungus</name>
    <name type="synonym">Arthrobotrys oligospora</name>
    <dbReference type="NCBI Taxonomy" id="2813651"/>
    <lineage>
        <taxon>Eukaryota</taxon>
        <taxon>Fungi</taxon>
        <taxon>Dikarya</taxon>
        <taxon>Ascomycota</taxon>
        <taxon>Pezizomycotina</taxon>
        <taxon>Orbiliomycetes</taxon>
        <taxon>Orbiliales</taxon>
        <taxon>Orbiliaceae</taxon>
        <taxon>Orbilia</taxon>
    </lineage>
</organism>
<evidence type="ECO:0000313" key="8">
    <source>
        <dbReference type="Proteomes" id="UP000479691"/>
    </source>
</evidence>
<feature type="domain" description="Rhodopsin" evidence="2">
    <location>
        <begin position="46"/>
        <end position="103"/>
    </location>
</feature>
<dbReference type="InterPro" id="IPR049326">
    <property type="entry name" value="Rhodopsin_dom_fungi"/>
</dbReference>
<gene>
    <name evidence="5" type="ORF">TWF106_001087</name>
    <name evidence="4" type="ORF">TWF191_001894</name>
    <name evidence="6" type="ORF">TWF679_004596</name>
    <name evidence="3" type="ORF">TWF788_002528</name>
</gene>
<evidence type="ECO:0000313" key="5">
    <source>
        <dbReference type="EMBL" id="KAF3205448.1"/>
    </source>
</evidence>
<dbReference type="EMBL" id="WIPF01000134">
    <property type="protein sequence ID" value="KAF3205424.1"/>
    <property type="molecule type" value="Genomic_DNA"/>
</dbReference>
<name>A0A6G1LSG3_ORBOL</name>
<evidence type="ECO:0000313" key="3">
    <source>
        <dbReference type="EMBL" id="KAF3161440.1"/>
    </source>
</evidence>
<dbReference type="Proteomes" id="UP000479691">
    <property type="component" value="Unassembled WGS sequence"/>
</dbReference>
<accession>A0A6G1LSG3</accession>
<evidence type="ECO:0000313" key="9">
    <source>
        <dbReference type="Proteomes" id="UP000483672"/>
    </source>
</evidence>
<dbReference type="OrthoDB" id="444631at2759"/>
<protein>
    <recommendedName>
        <fullName evidence="2">Rhodopsin domain-containing protein</fullName>
    </recommendedName>
</protein>
<dbReference type="EMBL" id="WIWS01000116">
    <property type="protein sequence ID" value="KAF3205448.1"/>
    <property type="molecule type" value="Genomic_DNA"/>
</dbReference>
<comment type="caution">
    <text evidence="4">The sequence shown here is derived from an EMBL/GenBank/DDBJ whole genome shotgun (WGS) entry which is preliminary data.</text>
</comment>
<keyword evidence="1" id="KW-1133">Transmembrane helix</keyword>
<dbReference type="EMBL" id="JAABOE010000148">
    <property type="protein sequence ID" value="KAF3161440.1"/>
    <property type="molecule type" value="Genomic_DNA"/>
</dbReference>
<evidence type="ECO:0000256" key="1">
    <source>
        <dbReference type="SAM" id="Phobius"/>
    </source>
</evidence>
<evidence type="ECO:0000313" key="7">
    <source>
        <dbReference type="Proteomes" id="UP000472727"/>
    </source>
</evidence>
<keyword evidence="1" id="KW-0812">Transmembrane</keyword>
<dbReference type="EMBL" id="WIWT01000021">
    <property type="protein sequence ID" value="KAF3214816.1"/>
    <property type="molecule type" value="Genomic_DNA"/>
</dbReference>
<evidence type="ECO:0000313" key="4">
    <source>
        <dbReference type="EMBL" id="KAF3205424.1"/>
    </source>
</evidence>
<dbReference type="AlphaFoldDB" id="A0A6G1LSG3"/>
<evidence type="ECO:0000313" key="6">
    <source>
        <dbReference type="EMBL" id="KAF3214816.1"/>
    </source>
</evidence>
<dbReference type="Proteomes" id="UP000472727">
    <property type="component" value="Unassembled WGS sequence"/>
</dbReference>
<feature type="transmembrane region" description="Helical" evidence="1">
    <location>
        <begin position="28"/>
        <end position="50"/>
    </location>
</feature>
<reference evidence="7 8" key="1">
    <citation type="submission" date="2019-06" db="EMBL/GenBank/DDBJ databases">
        <authorList>
            <person name="Palmer J.M."/>
        </authorList>
    </citation>
    <scope>NUCLEOTIDE SEQUENCE [LARGE SCALE GENOMIC DNA]</scope>
    <source>
        <strain evidence="5 7">TWF106</strain>
        <strain evidence="4 9">TWF191</strain>
        <strain evidence="6">TWF679</strain>
        <strain evidence="3 8">TWF788</strain>
    </source>
</reference>
<dbReference type="Proteomes" id="UP000483672">
    <property type="component" value="Unassembled WGS sequence"/>
</dbReference>
<dbReference type="Pfam" id="PF20684">
    <property type="entry name" value="Fung_rhodopsin"/>
    <property type="match status" value="1"/>
</dbReference>
<keyword evidence="1" id="KW-0472">Membrane</keyword>
<dbReference type="Proteomes" id="UP000614610">
    <property type="component" value="Unassembled WGS sequence"/>
</dbReference>
<sequence>MISEQTNQQHRLPIMYVHPGHISNDNKAILTVPLALLALSIVVVGLRVWTRARMVKFFGMDDWWILGALASNTAGTMLSVAGTFRGEGSHINDVEDEDLVYVLKARTSHTNLFLQYPMI</sequence>
<evidence type="ECO:0000259" key="2">
    <source>
        <dbReference type="Pfam" id="PF20684"/>
    </source>
</evidence>
<proteinExistence type="predicted"/>